<feature type="coiled-coil region" evidence="1">
    <location>
        <begin position="402"/>
        <end position="552"/>
    </location>
</feature>
<dbReference type="AlphaFoldDB" id="A0A4D9CSR0"/>
<dbReference type="Proteomes" id="UP000355283">
    <property type="component" value="Unassembled WGS sequence"/>
</dbReference>
<feature type="region of interest" description="Disordered" evidence="2">
    <location>
        <begin position="1"/>
        <end position="88"/>
    </location>
</feature>
<evidence type="ECO:0000256" key="2">
    <source>
        <dbReference type="SAM" id="MobiDB-lite"/>
    </source>
</evidence>
<protein>
    <submittedName>
        <fullName evidence="3">Uncharacterized protein</fullName>
    </submittedName>
</protein>
<evidence type="ECO:0000256" key="1">
    <source>
        <dbReference type="SAM" id="Coils"/>
    </source>
</evidence>
<feature type="compositionally biased region" description="Polar residues" evidence="2">
    <location>
        <begin position="29"/>
        <end position="39"/>
    </location>
</feature>
<keyword evidence="4" id="KW-1185">Reference proteome</keyword>
<feature type="compositionally biased region" description="Basic and acidic residues" evidence="2">
    <location>
        <begin position="76"/>
        <end position="88"/>
    </location>
</feature>
<organism evidence="3 4">
    <name type="scientific">Nannochloropsis salina CCMP1776</name>
    <dbReference type="NCBI Taxonomy" id="1027361"/>
    <lineage>
        <taxon>Eukaryota</taxon>
        <taxon>Sar</taxon>
        <taxon>Stramenopiles</taxon>
        <taxon>Ochrophyta</taxon>
        <taxon>Eustigmatophyceae</taxon>
        <taxon>Eustigmatales</taxon>
        <taxon>Monodopsidaceae</taxon>
        <taxon>Microchloropsis</taxon>
        <taxon>Microchloropsis salina</taxon>
    </lineage>
</organism>
<dbReference type="OrthoDB" id="210623at2759"/>
<sequence length="552" mass="61868">MDGPVPAPSRAEQSRSEDSNKVMKVKRQQALTPTPQSPFTDFRHRGNDDEEEEEEIVTFRIDGHHVPASNTTSTPRENELYKSKDADDISRTGAFQRVPLTCTQAPAQSSVPIPTTDAVAFEDHPSDSCAKKPQEKAMHNMEAVMEATAAKSVGETNPLGPASLPSGPCAPFDGSHMKDHDGLSLPKETACIDKDVKEDQEMDELNGRLSEGLSMKYDLGGEHCPKYSQREVDLLVGKRVEEAKTALVAAQAMAHTEETASWEAKLKKAEEDGQRWKAQYHGLEHDLSAELNSVEGAFAARLKETQEEVVSKEIQLRAVTAQLADMQQRIAAAEREGEESRQKLEEAGRKEARLVREMAEKLEAEKARRVKDVMDMKDRVAQRAQEQFAVAQEHFNQLASTLEGKEAEVSQYKGEMRRAQEEAGEALRQKDDAVAKARDLEAEAAALRVTACRMEEEKERQARSAEEKMRELRTALEKMEDEKSIAIKDREQAYESLSRTAVSLQEHKRKAEEFEEKYNTLFPKAMEHASMCEELLVMVESLNQKLESQEGK</sequence>
<comment type="caution">
    <text evidence="3">The sequence shown here is derived from an EMBL/GenBank/DDBJ whole genome shotgun (WGS) entry which is preliminary data.</text>
</comment>
<evidence type="ECO:0000313" key="3">
    <source>
        <dbReference type="EMBL" id="TFJ81584.1"/>
    </source>
</evidence>
<gene>
    <name evidence="3" type="ORF">NSK_006835</name>
</gene>
<name>A0A4D9CSR0_9STRA</name>
<dbReference type="EMBL" id="SDOX01000122">
    <property type="protein sequence ID" value="TFJ81584.1"/>
    <property type="molecule type" value="Genomic_DNA"/>
</dbReference>
<feature type="compositionally biased region" description="Basic and acidic residues" evidence="2">
    <location>
        <begin position="12"/>
        <end position="21"/>
    </location>
</feature>
<proteinExistence type="predicted"/>
<reference evidence="3 4" key="1">
    <citation type="submission" date="2019-01" db="EMBL/GenBank/DDBJ databases">
        <title>Nuclear Genome Assembly of the Microalgal Biofuel strain Nannochloropsis salina CCMP1776.</title>
        <authorList>
            <person name="Hovde B."/>
        </authorList>
    </citation>
    <scope>NUCLEOTIDE SEQUENCE [LARGE SCALE GENOMIC DNA]</scope>
    <source>
        <strain evidence="3 4">CCMP1776</strain>
    </source>
</reference>
<evidence type="ECO:0000313" key="4">
    <source>
        <dbReference type="Proteomes" id="UP000355283"/>
    </source>
</evidence>
<keyword evidence="1" id="KW-0175">Coiled coil</keyword>
<accession>A0A4D9CSR0</accession>
<feature type="coiled-coil region" evidence="1">
    <location>
        <begin position="252"/>
        <end position="350"/>
    </location>
</feature>